<sequence length="91" mass="9187">MEGAHAEVLVDGVSVDGGVVLVCTNAVAEVAEGRGGFDGGPYYLFGCDEDQVLLGLVHAGAPKGCSCGVVAGDFGRRVSPCPCQFWLGDGV</sequence>
<name>A0ABN3ABL4_9ACTN</name>
<accession>A0ABN3ABL4</accession>
<proteinExistence type="predicted"/>
<keyword evidence="2" id="KW-1185">Reference proteome</keyword>
<evidence type="ECO:0000313" key="1">
    <source>
        <dbReference type="EMBL" id="GAA2159079.1"/>
    </source>
</evidence>
<reference evidence="1 2" key="1">
    <citation type="journal article" date="2019" name="Int. J. Syst. Evol. Microbiol.">
        <title>The Global Catalogue of Microorganisms (GCM) 10K type strain sequencing project: providing services to taxonomists for standard genome sequencing and annotation.</title>
        <authorList>
            <consortium name="The Broad Institute Genomics Platform"/>
            <consortium name="The Broad Institute Genome Sequencing Center for Infectious Disease"/>
            <person name="Wu L."/>
            <person name="Ma J."/>
        </authorList>
    </citation>
    <scope>NUCLEOTIDE SEQUENCE [LARGE SCALE GENOMIC DNA]</scope>
    <source>
        <strain evidence="1 2">JCM 13850</strain>
    </source>
</reference>
<organism evidence="1 2">
    <name type="scientific">Actinomadura napierensis</name>
    <dbReference type="NCBI Taxonomy" id="267854"/>
    <lineage>
        <taxon>Bacteria</taxon>
        <taxon>Bacillati</taxon>
        <taxon>Actinomycetota</taxon>
        <taxon>Actinomycetes</taxon>
        <taxon>Streptosporangiales</taxon>
        <taxon>Thermomonosporaceae</taxon>
        <taxon>Actinomadura</taxon>
    </lineage>
</organism>
<dbReference type="Proteomes" id="UP001501020">
    <property type="component" value="Unassembled WGS sequence"/>
</dbReference>
<protein>
    <submittedName>
        <fullName evidence="1">Uncharacterized protein</fullName>
    </submittedName>
</protein>
<evidence type="ECO:0000313" key="2">
    <source>
        <dbReference type="Proteomes" id="UP001501020"/>
    </source>
</evidence>
<comment type="caution">
    <text evidence="1">The sequence shown here is derived from an EMBL/GenBank/DDBJ whole genome shotgun (WGS) entry which is preliminary data.</text>
</comment>
<gene>
    <name evidence="1" type="ORF">GCM10009727_70540</name>
</gene>
<dbReference type="EMBL" id="BAAAMR010000083">
    <property type="protein sequence ID" value="GAA2159079.1"/>
    <property type="molecule type" value="Genomic_DNA"/>
</dbReference>